<sequence>MISALCRRVRADPGNKDVDTFEYHYYQDLQYRPIRLLAAIYMPPSRARISTCRFLNAVVDPHRPHPQVEISMTRGVTSVRTNPSLVSASPCGQEYGSVRKSWRGYIHHLAPFPKLQQLALDTANLFTKPDELDFHFPRTFHRKYVLGEKVGEGAFGDVYRAVPRFQDRRGRALQLDLAVKVVAKSRIGSRHEYAAVKQEGRIMGLLGGTLNVVHFFGAYEDTVNVYLIMERCVGGDVSSRVVFRENNLHGRANPKQEERAKRYMKEILHVVWQCHVMRIVHRDLKLENFLFADTRDDSPLKLTDFGGAALLEEGEVLSDLCGTPLYTAPEVLKRNYAFPSDVWSCGVILYRLLCGRFPFESGQLLDERILHEELDLESPPWTGISIFAKDLVKRLMERDVAKRLTAAQALHHPWLAPSAPLPAQASSRACAAAKEATKRMAGPVLHGTLVQKLQLYRSLNSLQRAVLHEIMRLLPLALKEDVLVLYTEISRDGRESVGLEEFAVYVAARGYRLTRGEAKGFLRNLDLDGDGRLSRGEFCAALLDWPLIQSQQRGHFVSCADQVFDRIDQDQDGLLTVQDVAHLTPFRENGNHLHSHVERHVRTYLSCGAPLTRKQRLPSTADSMSDIPIQLGHYRLGKTLGIGSFGKVKLAEHEITGHKVAIKILNRNKIRSLDMSEKVRREITLLRRMRHPHIIRLYEVIDTPTDIFMVLEYIAGGELFDYIVSKGRLSPEEARHFFHQIISGVEYCHFHRIVHRDLKPENLLLDADNNIKIADFGLSNSMEDGDFLRTSCGSPNYAAPEVISGSLYAGPEVDVWSCGVILYALLCGSLPFDDESIPNLFKKIRGGMYSLPSHLSEMARDLIPRMLVVDPMKRITIPEIRQHPWFQIDLPPYLQHPPEIVEHETFKIDDECLSQCLALNYAANSDHDQLVALLMRRQNHPLRVAYELILDHKNAKIRIDELRDVRTVNNKPKTFSAPEPSTLLLPGRGPLPMAASPLVTPSSALADPRNFGGRGMTMAGPSSRLSIGGSSSLSGCEESHSSGAPTPKRRRWYLGIQSKKEPAHVMSEVYKALFVLHFEWKVVAPYRVKCRWQSPDGETSRNGAILSPEEATLQTQMQRIKIALQLYKVQQHIYLLDFQRLDGNAFTYMNLCARIITELKTLSGIRPLGSSQEPRCGADGGGGNVLVAPHSVHAQDAP</sequence>
<reference evidence="1 2" key="1">
    <citation type="journal article" date="2022" name="bioRxiv">
        <title>The genome of the oomycete Peronosclerospora sorghi, a cosmopolitan pathogen of maize and sorghum, is inflated with dispersed pseudogenes.</title>
        <authorList>
            <person name="Fletcher K."/>
            <person name="Martin F."/>
            <person name="Isakeit T."/>
            <person name="Cavanaugh K."/>
            <person name="Magill C."/>
            <person name="Michelmore R."/>
        </authorList>
    </citation>
    <scope>NUCLEOTIDE SEQUENCE [LARGE SCALE GENOMIC DNA]</scope>
    <source>
        <strain evidence="1">P6</strain>
    </source>
</reference>
<keyword evidence="2" id="KW-1185">Reference proteome</keyword>
<name>A0ACC0WN71_9STRA</name>
<accession>A0ACC0WN71</accession>
<dbReference type="EMBL" id="CM047590">
    <property type="protein sequence ID" value="KAI9919471.1"/>
    <property type="molecule type" value="Genomic_DNA"/>
</dbReference>
<evidence type="ECO:0000313" key="1">
    <source>
        <dbReference type="EMBL" id="KAI9919471.1"/>
    </source>
</evidence>
<comment type="caution">
    <text evidence="1">The sequence shown here is derived from an EMBL/GenBank/DDBJ whole genome shotgun (WGS) entry which is preliminary data.</text>
</comment>
<proteinExistence type="predicted"/>
<evidence type="ECO:0000313" key="2">
    <source>
        <dbReference type="Proteomes" id="UP001163321"/>
    </source>
</evidence>
<gene>
    <name evidence="1" type="ORF">PsorP6_017655</name>
</gene>
<organism evidence="1 2">
    <name type="scientific">Peronosclerospora sorghi</name>
    <dbReference type="NCBI Taxonomy" id="230839"/>
    <lineage>
        <taxon>Eukaryota</taxon>
        <taxon>Sar</taxon>
        <taxon>Stramenopiles</taxon>
        <taxon>Oomycota</taxon>
        <taxon>Peronosporomycetes</taxon>
        <taxon>Peronosporales</taxon>
        <taxon>Peronosporaceae</taxon>
        <taxon>Peronosclerospora</taxon>
    </lineage>
</organism>
<protein>
    <submittedName>
        <fullName evidence="1">Uncharacterized protein</fullName>
    </submittedName>
</protein>
<dbReference type="Proteomes" id="UP001163321">
    <property type="component" value="Chromosome 11"/>
</dbReference>